<dbReference type="InterPro" id="IPR011008">
    <property type="entry name" value="Dimeric_a/b-barrel"/>
</dbReference>
<reference evidence="2" key="1">
    <citation type="submission" date="2024-04" db="EMBL/GenBank/DDBJ databases">
        <authorList>
            <person name="Roder T."/>
            <person name="Oberhansli S."/>
            <person name="Kreuzer M."/>
        </authorList>
    </citation>
    <scope>NUCLEOTIDE SEQUENCE</scope>
    <source>
        <strain evidence="2">LWS13-1.2</strain>
    </source>
</reference>
<feature type="domain" description="Stress-response A/B barrel" evidence="1">
    <location>
        <begin position="2"/>
        <end position="96"/>
    </location>
</feature>
<dbReference type="AlphaFoldDB" id="A0AAU6SBL7"/>
<dbReference type="InterPro" id="IPR013097">
    <property type="entry name" value="Dabb"/>
</dbReference>
<name>A0AAU6SBL7_9MICO</name>
<dbReference type="SUPFAM" id="SSF54909">
    <property type="entry name" value="Dimeric alpha+beta barrel"/>
    <property type="match status" value="1"/>
</dbReference>
<dbReference type="RefSeq" id="WP_349428824.1">
    <property type="nucleotide sequence ID" value="NZ_CP151632.1"/>
</dbReference>
<dbReference type="Pfam" id="PF07876">
    <property type="entry name" value="Dabb"/>
    <property type="match status" value="1"/>
</dbReference>
<dbReference type="PROSITE" id="PS51502">
    <property type="entry name" value="S_R_A_B_BARREL"/>
    <property type="match status" value="1"/>
</dbReference>
<protein>
    <submittedName>
        <fullName evidence="2">Dabb family protein</fullName>
    </submittedName>
</protein>
<proteinExistence type="predicted"/>
<sequence>MLEHIVVVDAGDLPRPPLEAALDRFAHGIRGCRGLISISWGQNFNPLGLERRCHYVCTVILESEETLRTHYWEHPAHQILLAELPGLCESRFALDYFIDEDAAHAR</sequence>
<dbReference type="EMBL" id="CP151632">
    <property type="protein sequence ID" value="WZO34264.1"/>
    <property type="molecule type" value="Genomic_DNA"/>
</dbReference>
<dbReference type="Gene3D" id="3.30.70.100">
    <property type="match status" value="1"/>
</dbReference>
<gene>
    <name evidence="2" type="ORF">MRBLWS13_001917</name>
</gene>
<organism evidence="2">
    <name type="scientific">Microbacterium sp. LWS13-1.2</name>
    <dbReference type="NCBI Taxonomy" id="3135264"/>
    <lineage>
        <taxon>Bacteria</taxon>
        <taxon>Bacillati</taxon>
        <taxon>Actinomycetota</taxon>
        <taxon>Actinomycetes</taxon>
        <taxon>Micrococcales</taxon>
        <taxon>Microbacteriaceae</taxon>
        <taxon>Microbacterium</taxon>
    </lineage>
</organism>
<evidence type="ECO:0000313" key="2">
    <source>
        <dbReference type="EMBL" id="WZO34264.1"/>
    </source>
</evidence>
<accession>A0AAU6SBL7</accession>
<evidence type="ECO:0000259" key="1">
    <source>
        <dbReference type="PROSITE" id="PS51502"/>
    </source>
</evidence>